<evidence type="ECO:0000313" key="2">
    <source>
        <dbReference type="EMBL" id="KAF7838926.1"/>
    </source>
</evidence>
<dbReference type="Proteomes" id="UP000634136">
    <property type="component" value="Unassembled WGS sequence"/>
</dbReference>
<reference evidence="2" key="1">
    <citation type="submission" date="2020-09" db="EMBL/GenBank/DDBJ databases">
        <title>Genome-Enabled Discovery of Anthraquinone Biosynthesis in Senna tora.</title>
        <authorList>
            <person name="Kang S.-H."/>
            <person name="Pandey R.P."/>
            <person name="Lee C.-M."/>
            <person name="Sim J.-S."/>
            <person name="Jeong J.-T."/>
            <person name="Choi B.-S."/>
            <person name="Jung M."/>
            <person name="Ginzburg D."/>
            <person name="Zhao K."/>
            <person name="Won S.Y."/>
            <person name="Oh T.-J."/>
            <person name="Yu Y."/>
            <person name="Kim N.-H."/>
            <person name="Lee O.R."/>
            <person name="Lee T.-H."/>
            <person name="Bashyal P."/>
            <person name="Kim T.-S."/>
            <person name="Lee W.-H."/>
            <person name="Kawkins C."/>
            <person name="Kim C.-K."/>
            <person name="Kim J.S."/>
            <person name="Ahn B.O."/>
            <person name="Rhee S.Y."/>
            <person name="Sohng J.K."/>
        </authorList>
    </citation>
    <scope>NUCLEOTIDE SEQUENCE</scope>
    <source>
        <tissue evidence="2">Leaf</tissue>
    </source>
</reference>
<name>A0A834X636_9FABA</name>
<evidence type="ECO:0000256" key="1">
    <source>
        <dbReference type="SAM" id="SignalP"/>
    </source>
</evidence>
<accession>A0A834X636</accession>
<proteinExistence type="predicted"/>
<keyword evidence="1" id="KW-0732">Signal</keyword>
<feature type="signal peptide" evidence="1">
    <location>
        <begin position="1"/>
        <end position="30"/>
    </location>
</feature>
<organism evidence="2 3">
    <name type="scientific">Senna tora</name>
    <dbReference type="NCBI Taxonomy" id="362788"/>
    <lineage>
        <taxon>Eukaryota</taxon>
        <taxon>Viridiplantae</taxon>
        <taxon>Streptophyta</taxon>
        <taxon>Embryophyta</taxon>
        <taxon>Tracheophyta</taxon>
        <taxon>Spermatophyta</taxon>
        <taxon>Magnoliopsida</taxon>
        <taxon>eudicotyledons</taxon>
        <taxon>Gunneridae</taxon>
        <taxon>Pentapetalae</taxon>
        <taxon>rosids</taxon>
        <taxon>fabids</taxon>
        <taxon>Fabales</taxon>
        <taxon>Fabaceae</taxon>
        <taxon>Caesalpinioideae</taxon>
        <taxon>Cassia clade</taxon>
        <taxon>Senna</taxon>
    </lineage>
</organism>
<dbReference type="EMBL" id="JAAIUW010000003">
    <property type="protein sequence ID" value="KAF7838926.1"/>
    <property type="molecule type" value="Genomic_DNA"/>
</dbReference>
<protein>
    <submittedName>
        <fullName evidence="2">Uncharacterized protein</fullName>
    </submittedName>
</protein>
<gene>
    <name evidence="2" type="ORF">G2W53_007408</name>
</gene>
<dbReference type="AlphaFoldDB" id="A0A834X636"/>
<comment type="caution">
    <text evidence="2">The sequence shown here is derived from an EMBL/GenBank/DDBJ whole genome shotgun (WGS) entry which is preliminary data.</text>
</comment>
<feature type="chain" id="PRO_5032398560" evidence="1">
    <location>
        <begin position="31"/>
        <end position="449"/>
    </location>
</feature>
<sequence length="449" mass="49851">MAATFILLVLVKHWPLWRWMLLSSYRSCHCPVPSISNDVLKLRMLKPHGFELKMFVFYRSSPCLPFVQVYQFPLVGTSINPKLFMVLFISSLPGTPTVLAYNDHGSFGGCCGTTSSKPLKQSSSICVTPSISGLRGAGREGTLSVLFSIFWRLALDSCRFSMSMMLMAFLFFGCGALRVKVPLVLLVALWSSSSHAFLNAIPHLVIMSNSCIAGFSNFEMADRFNSSKAGRMAPSSDHPEAIPKSPGAYSIQFRALGSRSSGFLCSLSLMPGRGCWIGLELYLLLLVQTLVGCLIPDQARAQCWLDQLNPLLPLVLEGPYSREHPWESTGRSRSLLGLLYEVGIEIFWPLGQSKLALPLSQTHSLVRKSIVVGLPRLRPLVLCCGHNLGGGGPDVHILCIESQIPWEGGCPVYFSDFSHKRTYLLCHQRGLIFKRKVPQLNPHWNFRNQ</sequence>
<evidence type="ECO:0000313" key="3">
    <source>
        <dbReference type="Proteomes" id="UP000634136"/>
    </source>
</evidence>
<keyword evidence="3" id="KW-1185">Reference proteome</keyword>